<protein>
    <submittedName>
        <fullName evidence="2">RT35-like protein</fullName>
    </submittedName>
</protein>
<feature type="region of interest" description="Disordered" evidence="1">
    <location>
        <begin position="38"/>
        <end position="74"/>
    </location>
</feature>
<evidence type="ECO:0000256" key="1">
    <source>
        <dbReference type="SAM" id="MobiDB-lite"/>
    </source>
</evidence>
<accession>A0ABY7EJG7</accession>
<keyword evidence="3" id="KW-1185">Reference proteome</keyword>
<sequence>MAAPLCSCQTMMNLTKTATYRGQLRYISIRNSLLANANSKNQSRLSDQSSNKKKDRDSTSKRSSPPTFASGSDFRKFNLKKPGSKFDRKWVVWADALTSPPRAGHMPQDIDWTSVWPTQKTFNYSVFCTPWPEELKSEASMKEHFHLEVISSDFCFAGPSVRDPRARVVTFKVPNEATELRLFEICVDHPIFRIMENGRLGVRKRGRRLCDIHLGSQCEQGKHCQPAEYIQGTGSDGKGKQFSNLPEDLTADNITSLEEVKTYKDAVEDIFNVGENPETLEKYRQSVLKLLKIKPGQPSVKSSTSSSLS</sequence>
<organism evidence="2 3">
    <name type="scientific">Mya arenaria</name>
    <name type="common">Soft-shell clam</name>
    <dbReference type="NCBI Taxonomy" id="6604"/>
    <lineage>
        <taxon>Eukaryota</taxon>
        <taxon>Metazoa</taxon>
        <taxon>Spiralia</taxon>
        <taxon>Lophotrochozoa</taxon>
        <taxon>Mollusca</taxon>
        <taxon>Bivalvia</taxon>
        <taxon>Autobranchia</taxon>
        <taxon>Heteroconchia</taxon>
        <taxon>Euheterodonta</taxon>
        <taxon>Imparidentia</taxon>
        <taxon>Neoheterodontei</taxon>
        <taxon>Myida</taxon>
        <taxon>Myoidea</taxon>
        <taxon>Myidae</taxon>
        <taxon>Mya</taxon>
    </lineage>
</organism>
<feature type="compositionally biased region" description="Polar residues" evidence="1">
    <location>
        <begin position="38"/>
        <end position="48"/>
    </location>
</feature>
<dbReference type="Proteomes" id="UP001164746">
    <property type="component" value="Chromosome 6"/>
</dbReference>
<reference evidence="2" key="1">
    <citation type="submission" date="2022-11" db="EMBL/GenBank/DDBJ databases">
        <title>Centuries of genome instability and evolution in soft-shell clam transmissible cancer (bioRxiv).</title>
        <authorList>
            <person name="Hart S.F.M."/>
            <person name="Yonemitsu M.A."/>
            <person name="Giersch R.M."/>
            <person name="Beal B.F."/>
            <person name="Arriagada G."/>
            <person name="Davis B.W."/>
            <person name="Ostrander E.A."/>
            <person name="Goff S.P."/>
            <person name="Metzger M.J."/>
        </authorList>
    </citation>
    <scope>NUCLEOTIDE SEQUENCE</scope>
    <source>
        <strain evidence="2">MELC-2E11</strain>
        <tissue evidence="2">Siphon/mantle</tissue>
    </source>
</reference>
<name>A0ABY7EJG7_MYAAR</name>
<gene>
    <name evidence="2" type="ORF">MAR_018884</name>
</gene>
<evidence type="ECO:0000313" key="2">
    <source>
        <dbReference type="EMBL" id="WAR08926.1"/>
    </source>
</evidence>
<proteinExistence type="predicted"/>
<dbReference type="EMBL" id="CP111017">
    <property type="protein sequence ID" value="WAR08926.1"/>
    <property type="molecule type" value="Genomic_DNA"/>
</dbReference>
<evidence type="ECO:0000313" key="3">
    <source>
        <dbReference type="Proteomes" id="UP001164746"/>
    </source>
</evidence>
<feature type="compositionally biased region" description="Basic and acidic residues" evidence="1">
    <location>
        <begin position="50"/>
        <end position="60"/>
    </location>
</feature>